<protein>
    <submittedName>
        <fullName evidence="2">Uncharacterized protein</fullName>
    </submittedName>
</protein>
<name>A0A937RIT5_9ACTN</name>
<comment type="caution">
    <text evidence="2">The sequence shown here is derived from an EMBL/GenBank/DDBJ whole genome shotgun (WGS) entry which is preliminary data.</text>
</comment>
<accession>A0A937RIT5</accession>
<organism evidence="2 3">
    <name type="scientific">Frankia nepalensis</name>
    <dbReference type="NCBI Taxonomy" id="1836974"/>
    <lineage>
        <taxon>Bacteria</taxon>
        <taxon>Bacillati</taxon>
        <taxon>Actinomycetota</taxon>
        <taxon>Actinomycetes</taxon>
        <taxon>Frankiales</taxon>
        <taxon>Frankiaceae</taxon>
        <taxon>Frankia</taxon>
    </lineage>
</organism>
<proteinExistence type="predicted"/>
<dbReference type="EMBL" id="JAEACQ010000258">
    <property type="protein sequence ID" value="MBL7631002.1"/>
    <property type="molecule type" value="Genomic_DNA"/>
</dbReference>
<evidence type="ECO:0000256" key="1">
    <source>
        <dbReference type="SAM" id="MobiDB-lite"/>
    </source>
</evidence>
<dbReference type="AlphaFoldDB" id="A0A937RIT5"/>
<evidence type="ECO:0000313" key="2">
    <source>
        <dbReference type="EMBL" id="MBL7631002.1"/>
    </source>
</evidence>
<feature type="region of interest" description="Disordered" evidence="1">
    <location>
        <begin position="521"/>
        <end position="557"/>
    </location>
</feature>
<reference evidence="2" key="1">
    <citation type="submission" date="2020-12" db="EMBL/GenBank/DDBJ databases">
        <title>Genomic characterization of non-nitrogen-fixing Frankia strains.</title>
        <authorList>
            <person name="Carlos-Shanley C."/>
            <person name="Guerra T."/>
            <person name="Hahn D."/>
        </authorList>
    </citation>
    <scope>NUCLEOTIDE SEQUENCE</scope>
    <source>
        <strain evidence="2">CN6</strain>
    </source>
</reference>
<gene>
    <name evidence="2" type="ORF">I7412_28340</name>
</gene>
<dbReference type="Proteomes" id="UP000604475">
    <property type="component" value="Unassembled WGS sequence"/>
</dbReference>
<evidence type="ECO:0000313" key="3">
    <source>
        <dbReference type="Proteomes" id="UP000604475"/>
    </source>
</evidence>
<keyword evidence="3" id="KW-1185">Reference proteome</keyword>
<sequence>MSPPRPDAGDHRPAIEITTDSGIWRLGATLGKTDEGMRVTAELATDPAGTGTLTPVWTTAQPSLAALEETLGWAIPLPAQNLLRPTVPRRGQHAQSARPLPDDVARALARPTRTSLVHVTDQPTYSYGRLLTAEDPVCRWEQGAVRVDLFAGVSADGPVLGYRISELLPGQQPAVLFAGAHDDLPEWDDRHADDAISTVLVRAIRRGLDDTDGTPRQHAFLNRHHQLLAAAASFPPDPPYPPGTRVVVHRDNQALRATGTILAAVEDTTGQAYLWRPDAADLPGHPWRDHPSWALRAGPWHCTPTLATPAPATTGPDGPVVLTLGAVVATIDDPRFHTGTVLRAFADGDHRRYEIQPHNTPLPPVILNAEGVIPLRGTAWPTTTALLRARKTAGLPLQAGEVLPTVRESSFVADARHGPFVTILPTGTPSNPALDPEHTAPIPAPTRTQNGATLRHLGDLIQIDDPIHGRLEVHQQLFNTACAQADTHLTDLLARRPWITTHPDQPRFVTAALAALHAATDLTPTPEPPAAQTGPTAETPPAVPDLTDTDPPFEPGP</sequence>
<dbReference type="RefSeq" id="WP_203000738.1">
    <property type="nucleotide sequence ID" value="NZ_JADWYU010000117.1"/>
</dbReference>